<dbReference type="InterPro" id="IPR000172">
    <property type="entry name" value="GMC_OxRdtase_N"/>
</dbReference>
<dbReference type="GO" id="GO:0005576">
    <property type="term" value="C:extracellular region"/>
    <property type="evidence" value="ECO:0007669"/>
    <property type="project" value="UniProtKB-SubCell"/>
</dbReference>
<keyword evidence="9 19" id="KW-0274">FAD</keyword>
<evidence type="ECO:0000256" key="2">
    <source>
        <dbReference type="ARBA" id="ARBA00004613"/>
    </source>
</evidence>
<evidence type="ECO:0000256" key="7">
    <source>
        <dbReference type="ARBA" id="ARBA00022630"/>
    </source>
</evidence>
<dbReference type="PROSITE" id="PS00624">
    <property type="entry name" value="GMC_OXRED_2"/>
    <property type="match status" value="1"/>
</dbReference>
<keyword evidence="7 20" id="KW-0285">Flavoprotein</keyword>
<evidence type="ECO:0000256" key="3">
    <source>
        <dbReference type="ARBA" id="ARBA00010790"/>
    </source>
</evidence>
<sequence>MKMKFGLLSLLPSILLRVPFTLAQAEYDYIVIGGGTAGLAVANRLTENPNVTVVVLEFGQNVEDFPEVFIPGMIGAGRAFTELNWAYQTVPQPALQSRQPVINAGKALGGGTIINSMIFPRAERAQYDSWGAINNNDPNWTWDNLLPYFKKLEDFTPPNEFQTKVGGARFQPQFHGTNTNTSLPGGGRVKIGFPNFFFPQSTLWRTASGLKPSPDLDNGLPQGTVGVSANSLDAKNNTRCSSVCGYYTSFADRKNFVVLTGVLVTRILWSNSTISPLQAVGVEYRTASGDVKSFSVRKEVILSAGAIGSPKVLELSGVGNATILRAAGVEPVFELPTVGENFADHVHSWANGFTNISITKDSLLLDPAFNQSQVDQWFHNRTGLYAAAPRSLSLVNPSNLFSNKQQLSDALNGARRNLSHFAELFSNGNKNLAKGIEWQHNFTLTTWAQDSSAPVEINYEPGYSGPTPAGTRPARKYTAINAVLLGPLSRGRTHIASSDPSQPPAVNPAYYSHPLDVLTHVKGIQLGRKMLRTPPLGNIFEAEFEPGADKKTDADVEQWARQVVQSDNHVIGSLAMMPQDLGGVVDTRLRVYGIRNVRVVDASIIPFPISAHLESSVYMIAERASLSSC</sequence>
<evidence type="ECO:0000256" key="10">
    <source>
        <dbReference type="ARBA" id="ARBA00023002"/>
    </source>
</evidence>
<dbReference type="InterPro" id="IPR007867">
    <property type="entry name" value="GMC_OxRtase_C"/>
</dbReference>
<comment type="cofactor">
    <cofactor evidence="1 19">
        <name>FAD</name>
        <dbReference type="ChEBI" id="CHEBI:57692"/>
    </cofactor>
</comment>
<comment type="catalytic activity">
    <reaction evidence="14">
        <text>pyranose + acceptor = pyranos-2,3-diulose + reduced acceptor.</text>
        <dbReference type="EC" id="1.1.99.29"/>
    </reaction>
</comment>
<dbReference type="SUPFAM" id="SSF54373">
    <property type="entry name" value="FAD-linked reductases, C-terminal domain"/>
    <property type="match status" value="1"/>
</dbReference>
<feature type="domain" description="Glucose-methanol-choline oxidoreductase N-terminal" evidence="23">
    <location>
        <begin position="305"/>
        <end position="319"/>
    </location>
</feature>
<feature type="active site" description="Proton donor" evidence="18">
    <location>
        <position position="569"/>
    </location>
</feature>
<comment type="catalytic activity">
    <reaction evidence="15">
        <text>pyranose + acceptor = pyranos-3-ulose + reduced acceptor.</text>
        <dbReference type="EC" id="1.1.99.29"/>
    </reaction>
</comment>
<dbReference type="Gene3D" id="3.50.50.60">
    <property type="entry name" value="FAD/NAD(P)-binding domain"/>
    <property type="match status" value="1"/>
</dbReference>
<feature type="domain" description="Glucose-methanol-choline oxidoreductase N-terminal" evidence="22">
    <location>
        <begin position="105"/>
        <end position="128"/>
    </location>
</feature>
<comment type="catalytic activity">
    <reaction evidence="13">
        <text>pyranose + acceptor = pyranos-2-ulose + reduced acceptor.</text>
        <dbReference type="EC" id="1.1.99.29"/>
    </reaction>
</comment>
<keyword evidence="10" id="KW-0560">Oxidoreductase</keyword>
<evidence type="ECO:0000256" key="21">
    <source>
        <dbReference type="SAM" id="SignalP"/>
    </source>
</evidence>
<comment type="subunit">
    <text evidence="4">Monomer.</text>
</comment>
<evidence type="ECO:0000256" key="16">
    <source>
        <dbReference type="ARBA" id="ARBA00034050"/>
    </source>
</evidence>
<comment type="catalytic activity">
    <reaction evidence="16">
        <text>a pyranoside + acceptor = a pyranosid-3-ulose + reduced acceptor.</text>
        <dbReference type="EC" id="1.1.99.29"/>
    </reaction>
</comment>
<feature type="signal peptide" evidence="21">
    <location>
        <begin position="1"/>
        <end position="25"/>
    </location>
</feature>
<feature type="chain" id="PRO_5034689541" description="pyranose dehydrogenase (acceptor)" evidence="21">
    <location>
        <begin position="26"/>
        <end position="629"/>
    </location>
</feature>
<evidence type="ECO:0000313" key="25">
    <source>
        <dbReference type="Proteomes" id="UP000521872"/>
    </source>
</evidence>
<dbReference type="EC" id="1.1.99.29" evidence="5"/>
<evidence type="ECO:0000256" key="18">
    <source>
        <dbReference type="PIRSR" id="PIRSR000137-1"/>
    </source>
</evidence>
<evidence type="ECO:0000256" key="13">
    <source>
        <dbReference type="ARBA" id="ARBA00033986"/>
    </source>
</evidence>
<keyword evidence="11" id="KW-0325">Glycoprotein</keyword>
<organism evidence="24 25">
    <name type="scientific">Agrocybe pediades</name>
    <dbReference type="NCBI Taxonomy" id="84607"/>
    <lineage>
        <taxon>Eukaryota</taxon>
        <taxon>Fungi</taxon>
        <taxon>Dikarya</taxon>
        <taxon>Basidiomycota</taxon>
        <taxon>Agaricomycotina</taxon>
        <taxon>Agaricomycetes</taxon>
        <taxon>Agaricomycetidae</taxon>
        <taxon>Agaricales</taxon>
        <taxon>Agaricineae</taxon>
        <taxon>Strophariaceae</taxon>
        <taxon>Agrocybe</taxon>
    </lineage>
</organism>
<evidence type="ECO:0000256" key="12">
    <source>
        <dbReference type="ARBA" id="ARBA00024699"/>
    </source>
</evidence>
<dbReference type="PANTHER" id="PTHR11552">
    <property type="entry name" value="GLUCOSE-METHANOL-CHOLINE GMC OXIDOREDUCTASE"/>
    <property type="match status" value="1"/>
</dbReference>
<comment type="caution">
    <text evidence="24">The sequence shown here is derived from an EMBL/GenBank/DDBJ whole genome shotgun (WGS) entry which is preliminary data.</text>
</comment>
<protein>
    <recommendedName>
        <fullName evidence="5">pyranose dehydrogenase (acceptor)</fullName>
        <ecNumber evidence="5">1.1.99.29</ecNumber>
    </recommendedName>
</protein>
<dbReference type="PROSITE" id="PS00623">
    <property type="entry name" value="GMC_OXRED_1"/>
    <property type="match status" value="1"/>
</dbReference>
<keyword evidence="8 21" id="KW-0732">Signal</keyword>
<reference evidence="24 25" key="1">
    <citation type="submission" date="2019-12" db="EMBL/GenBank/DDBJ databases">
        <authorList>
            <person name="Floudas D."/>
            <person name="Bentzer J."/>
            <person name="Ahren D."/>
            <person name="Johansson T."/>
            <person name="Persson P."/>
            <person name="Tunlid A."/>
        </authorList>
    </citation>
    <scope>NUCLEOTIDE SEQUENCE [LARGE SCALE GENOMIC DNA]</scope>
    <source>
        <strain evidence="24 25">CBS 102.39</strain>
    </source>
</reference>
<evidence type="ECO:0000256" key="4">
    <source>
        <dbReference type="ARBA" id="ARBA00011245"/>
    </source>
</evidence>
<evidence type="ECO:0000256" key="11">
    <source>
        <dbReference type="ARBA" id="ARBA00023180"/>
    </source>
</evidence>
<evidence type="ECO:0000256" key="6">
    <source>
        <dbReference type="ARBA" id="ARBA00022525"/>
    </source>
</evidence>
<evidence type="ECO:0000256" key="20">
    <source>
        <dbReference type="RuleBase" id="RU003968"/>
    </source>
</evidence>
<evidence type="ECO:0000313" key="24">
    <source>
        <dbReference type="EMBL" id="KAF4620899.1"/>
    </source>
</evidence>
<keyword evidence="25" id="KW-1185">Reference proteome</keyword>
<name>A0A8H4R066_9AGAR</name>
<dbReference type="SUPFAM" id="SSF51905">
    <property type="entry name" value="FAD/NAD(P)-binding domain"/>
    <property type="match status" value="1"/>
</dbReference>
<comment type="subcellular location">
    <subcellularLocation>
        <location evidence="2">Secreted</location>
    </subcellularLocation>
</comment>
<dbReference type="Proteomes" id="UP000521872">
    <property type="component" value="Unassembled WGS sequence"/>
</dbReference>
<gene>
    <name evidence="24" type="ORF">D9613_001210</name>
</gene>
<evidence type="ECO:0000256" key="8">
    <source>
        <dbReference type="ARBA" id="ARBA00022729"/>
    </source>
</evidence>
<evidence type="ECO:0000259" key="22">
    <source>
        <dbReference type="PROSITE" id="PS00623"/>
    </source>
</evidence>
<keyword evidence="6" id="KW-0964">Secreted</keyword>
<evidence type="ECO:0000256" key="17">
    <source>
        <dbReference type="ARBA" id="ARBA00034059"/>
    </source>
</evidence>
<dbReference type="InterPro" id="IPR012132">
    <property type="entry name" value="GMC_OxRdtase"/>
</dbReference>
<proteinExistence type="inferred from homology"/>
<comment type="function">
    <text evidence="12">Catalyzes the single-oxidation or sequential double oxidation reaction of carbohydrates primarily at carbon-2 and/or carbon-3 with the concomitant reduction of the flavin. The enzyme exhibits a broad sugar substrate specificity, oxidizing different aldopyranoses to the corresponding C-1, C-2, C-3 or C-1,2, C-2,3 and C-3,4 (di)dehydro sugars with substrate-specific regioselectivity. Accepts only a narrow range of electron acceptors such as substituted benzoquinones and complexed metal ions and reacts extremely slowly with O(2) as acceptor. May play a role in the natural recycling of plant matter by oxidizing all major monosaccharides in lignocellulose and by reducing quinone compounds or reactive radical species generated during lignin depolymerization.</text>
</comment>
<evidence type="ECO:0000256" key="9">
    <source>
        <dbReference type="ARBA" id="ARBA00022827"/>
    </source>
</evidence>
<comment type="catalytic activity">
    <reaction evidence="17">
        <text>a pyranoside + acceptor = a pyranosid-3,4-diulose + reduced acceptor.</text>
        <dbReference type="EC" id="1.1.99.29"/>
    </reaction>
</comment>
<feature type="binding site" evidence="19">
    <location>
        <position position="264"/>
    </location>
    <ligand>
        <name>FAD</name>
        <dbReference type="ChEBI" id="CHEBI:57692"/>
    </ligand>
</feature>
<dbReference type="GO" id="GO:0050660">
    <property type="term" value="F:flavin adenine dinucleotide binding"/>
    <property type="evidence" value="ECO:0007669"/>
    <property type="project" value="InterPro"/>
</dbReference>
<dbReference type="Gene3D" id="3.30.560.10">
    <property type="entry name" value="Glucose Oxidase, domain 3"/>
    <property type="match status" value="1"/>
</dbReference>
<dbReference type="Pfam" id="PF05199">
    <property type="entry name" value="GMC_oxred_C"/>
    <property type="match status" value="1"/>
</dbReference>
<dbReference type="AlphaFoldDB" id="A0A8H4R066"/>
<feature type="active site" description="Proton acceptor" evidence="18">
    <location>
        <position position="612"/>
    </location>
</feature>
<dbReference type="PIRSF" id="PIRSF000137">
    <property type="entry name" value="Alcohol_oxidase"/>
    <property type="match status" value="1"/>
</dbReference>
<dbReference type="GO" id="GO:0033718">
    <property type="term" value="F:pyranose dehydrogenase (acceptor) activity"/>
    <property type="evidence" value="ECO:0007669"/>
    <property type="project" value="UniProtKB-EC"/>
</dbReference>
<evidence type="ECO:0000256" key="5">
    <source>
        <dbReference type="ARBA" id="ARBA00013177"/>
    </source>
</evidence>
<dbReference type="PANTHER" id="PTHR11552:SF201">
    <property type="entry name" value="GLUCOSE-METHANOL-CHOLINE OXIDOREDUCTASE N-TERMINAL DOMAIN-CONTAINING PROTEIN"/>
    <property type="match status" value="1"/>
</dbReference>
<evidence type="ECO:0000256" key="14">
    <source>
        <dbReference type="ARBA" id="ARBA00034010"/>
    </source>
</evidence>
<dbReference type="EMBL" id="JAACJL010000015">
    <property type="protein sequence ID" value="KAF4620899.1"/>
    <property type="molecule type" value="Genomic_DNA"/>
</dbReference>
<comment type="similarity">
    <text evidence="3 20">Belongs to the GMC oxidoreductase family.</text>
</comment>
<dbReference type="InterPro" id="IPR036188">
    <property type="entry name" value="FAD/NAD-bd_sf"/>
</dbReference>
<evidence type="ECO:0000259" key="23">
    <source>
        <dbReference type="PROSITE" id="PS00624"/>
    </source>
</evidence>
<evidence type="ECO:0000256" key="19">
    <source>
        <dbReference type="PIRSR" id="PIRSR000137-2"/>
    </source>
</evidence>
<accession>A0A8H4R066</accession>
<evidence type="ECO:0000256" key="1">
    <source>
        <dbReference type="ARBA" id="ARBA00001974"/>
    </source>
</evidence>
<evidence type="ECO:0000256" key="15">
    <source>
        <dbReference type="ARBA" id="ARBA00034029"/>
    </source>
</evidence>
<dbReference type="Pfam" id="PF00732">
    <property type="entry name" value="GMC_oxred_N"/>
    <property type="match status" value="1"/>
</dbReference>